<dbReference type="SMART" id="SM01217">
    <property type="entry name" value="Fn3_like"/>
    <property type="match status" value="1"/>
</dbReference>
<dbReference type="Pfam" id="PF00933">
    <property type="entry name" value="Glyco_hydro_3"/>
    <property type="match status" value="1"/>
</dbReference>
<dbReference type="InterPro" id="IPR036962">
    <property type="entry name" value="Glyco_hydro_3_N_sf"/>
</dbReference>
<dbReference type="InterPro" id="IPR017853">
    <property type="entry name" value="GH"/>
</dbReference>
<dbReference type="Gene3D" id="3.20.20.300">
    <property type="entry name" value="Glycoside hydrolase, family 3, N-terminal domain"/>
    <property type="match status" value="1"/>
</dbReference>
<dbReference type="InterPro" id="IPR036881">
    <property type="entry name" value="Glyco_hydro_3_C_sf"/>
</dbReference>
<dbReference type="InterPro" id="IPR013783">
    <property type="entry name" value="Ig-like_fold"/>
</dbReference>
<dbReference type="GO" id="GO:0046556">
    <property type="term" value="F:alpha-L-arabinofuranosidase activity"/>
    <property type="evidence" value="ECO:0007669"/>
    <property type="project" value="TreeGrafter"/>
</dbReference>
<dbReference type="Gene3D" id="2.60.40.10">
    <property type="entry name" value="Immunoglobulins"/>
    <property type="match status" value="1"/>
</dbReference>
<dbReference type="AlphaFoldDB" id="A0A372NQK5"/>
<dbReference type="InterPro" id="IPR044993">
    <property type="entry name" value="BXL"/>
</dbReference>
<dbReference type="SUPFAM" id="SSF51445">
    <property type="entry name" value="(Trans)glycosidases"/>
    <property type="match status" value="1"/>
</dbReference>
<dbReference type="Pfam" id="PF01915">
    <property type="entry name" value="Glyco_hydro_3_C"/>
    <property type="match status" value="1"/>
</dbReference>
<dbReference type="Gene3D" id="3.40.50.1700">
    <property type="entry name" value="Glycoside hydrolase family 3 C-terminal domain"/>
    <property type="match status" value="1"/>
</dbReference>
<sequence>MLQQIPKHQHIALSKHINERILNYWSIFCNPQQRPQGINKQPFMKIRFLRTILTLSLSLFLSLSLKAQIYKDPKKGIEERVSDLLSRMTLEEKIAQMSMTSLSGSLKNPLSVGVVESPFVTAREIAVQSAAAKKYAREKTRLGIPPIQIGECLHGQLAAGATIFPQAIGQGSTWNPSLIRKMARIIASEASASGVDQALSPLFDLIRDPRYGRVEECLGEDPYLVSQLGCSFVTGMQGDASESRLGIPDGKLMATAKHFAAYSIPVAGVNIAPAEIGERELRSMFLSPFRDAVKKANIYSVMPSYNEIDGIPAHSSKFLLKQVLREEWNFGGYVFSDYGGLSQLYDFHKIAKTKADAAMLGMEAGVDLEASRPDIYKTLPELVKNGRLRESVIDSAVARILRIKFKAGLFEKKLPDTISLKKKLHKAEAVALSQQIAEESIVLLKNQGNVLPLNINSLRSIAVIGPNADKVQYGDYSSTRDNRSGTTVLKGIREYVGDKVKVNYALGCELSGPDTSKFADAAEAARRSDAVVVVLGTTSVVFEGIGWNGKAGKDEPTDPFSCGEGYDVTDIDPQGVQRKLLQRLYQTGKPVILVLVHGRPWSISWEKEHVPAILEAWYPGERGGNAVANILFGKVNPSGRLNMTIPQSTGHIPVYYNYVNSSKGNNRQPGSFEKPGRDYVYSSTAPLFPFGFGLSYTTFSYADLKVSSDTLSGGKEIEVRLSVTNNGKVKGKEVVQLYLGNKVNSVSTPEKQLKRFSKIEIAPGKTQIVRFTIKAEDLAFWNRDMKEVTEPGDFDLMIGRSAEDIVLKKKMYLD</sequence>
<reference evidence="5 6" key="1">
    <citation type="submission" date="2018-08" db="EMBL/GenBank/DDBJ databases">
        <title>Mucilaginibacter sp. MYSH2.</title>
        <authorList>
            <person name="Seo T."/>
        </authorList>
    </citation>
    <scope>NUCLEOTIDE SEQUENCE [LARGE SCALE GENOMIC DNA]</scope>
    <source>
        <strain evidence="5 6">MYSH2</strain>
    </source>
</reference>
<dbReference type="PANTHER" id="PTHR42721:SF3">
    <property type="entry name" value="BETA-D-XYLOSIDASE 5-RELATED"/>
    <property type="match status" value="1"/>
</dbReference>
<name>A0A372NQK5_9SPHI</name>
<dbReference type="PANTHER" id="PTHR42721">
    <property type="entry name" value="SUGAR HYDROLASE-RELATED"/>
    <property type="match status" value="1"/>
</dbReference>
<keyword evidence="3 5" id="KW-0378">Hydrolase</keyword>
<evidence type="ECO:0000256" key="2">
    <source>
        <dbReference type="ARBA" id="ARBA00022729"/>
    </source>
</evidence>
<accession>A0A372NQK5</accession>
<evidence type="ECO:0000313" key="6">
    <source>
        <dbReference type="Proteomes" id="UP000264217"/>
    </source>
</evidence>
<dbReference type="Pfam" id="PF14310">
    <property type="entry name" value="Fn3-like"/>
    <property type="match status" value="1"/>
</dbReference>
<dbReference type="GO" id="GO:0031222">
    <property type="term" value="P:arabinan catabolic process"/>
    <property type="evidence" value="ECO:0007669"/>
    <property type="project" value="TreeGrafter"/>
</dbReference>
<dbReference type="FunFam" id="2.60.40.10:FF:000495">
    <property type="entry name" value="Periplasmic beta-glucosidase"/>
    <property type="match status" value="1"/>
</dbReference>
<dbReference type="OrthoDB" id="9758670at2"/>
<protein>
    <submittedName>
        <fullName evidence="5">Glycosyl hydrolase</fullName>
    </submittedName>
</protein>
<feature type="domain" description="Fibronectin type III-like" evidence="4">
    <location>
        <begin position="733"/>
        <end position="802"/>
    </location>
</feature>
<proteinExistence type="inferred from homology"/>
<dbReference type="InterPro" id="IPR001764">
    <property type="entry name" value="Glyco_hydro_3_N"/>
</dbReference>
<keyword evidence="6" id="KW-1185">Reference proteome</keyword>
<dbReference type="PRINTS" id="PR00133">
    <property type="entry name" value="GLHYDRLASE3"/>
</dbReference>
<dbReference type="InterPro" id="IPR026891">
    <property type="entry name" value="Fn3-like"/>
</dbReference>
<comment type="similarity">
    <text evidence="1">Belongs to the glycosyl hydrolase 3 family.</text>
</comment>
<gene>
    <name evidence="5" type="ORF">D0C36_19840</name>
</gene>
<comment type="caution">
    <text evidence="5">The sequence shown here is derived from an EMBL/GenBank/DDBJ whole genome shotgun (WGS) entry which is preliminary data.</text>
</comment>
<evidence type="ECO:0000259" key="4">
    <source>
        <dbReference type="SMART" id="SM01217"/>
    </source>
</evidence>
<dbReference type="FunFam" id="3.40.50.1700:FF:000009">
    <property type="entry name" value="Periplasmic beta-glucosidase"/>
    <property type="match status" value="1"/>
</dbReference>
<evidence type="ECO:0000256" key="3">
    <source>
        <dbReference type="ARBA" id="ARBA00022801"/>
    </source>
</evidence>
<dbReference type="InterPro" id="IPR002772">
    <property type="entry name" value="Glyco_hydro_3_C"/>
</dbReference>
<dbReference type="EMBL" id="QWDC01000003">
    <property type="protein sequence ID" value="RFZ91192.1"/>
    <property type="molecule type" value="Genomic_DNA"/>
</dbReference>
<dbReference type="GO" id="GO:0045493">
    <property type="term" value="P:xylan catabolic process"/>
    <property type="evidence" value="ECO:0007669"/>
    <property type="project" value="InterPro"/>
</dbReference>
<dbReference type="Proteomes" id="UP000264217">
    <property type="component" value="Unassembled WGS sequence"/>
</dbReference>
<evidence type="ECO:0000256" key="1">
    <source>
        <dbReference type="ARBA" id="ARBA00005336"/>
    </source>
</evidence>
<evidence type="ECO:0000313" key="5">
    <source>
        <dbReference type="EMBL" id="RFZ91192.1"/>
    </source>
</evidence>
<dbReference type="SUPFAM" id="SSF52279">
    <property type="entry name" value="Beta-D-glucan exohydrolase, C-terminal domain"/>
    <property type="match status" value="1"/>
</dbReference>
<dbReference type="GO" id="GO:0008422">
    <property type="term" value="F:beta-glucosidase activity"/>
    <property type="evidence" value="ECO:0007669"/>
    <property type="project" value="UniProtKB-ARBA"/>
</dbReference>
<organism evidence="5 6">
    <name type="scientific">Mucilaginibacter conchicola</name>
    <dbReference type="NCBI Taxonomy" id="2303333"/>
    <lineage>
        <taxon>Bacteria</taxon>
        <taxon>Pseudomonadati</taxon>
        <taxon>Bacteroidota</taxon>
        <taxon>Sphingobacteriia</taxon>
        <taxon>Sphingobacteriales</taxon>
        <taxon>Sphingobacteriaceae</taxon>
        <taxon>Mucilaginibacter</taxon>
    </lineage>
</organism>
<keyword evidence="2" id="KW-0732">Signal</keyword>
<dbReference type="GO" id="GO:0009044">
    <property type="term" value="F:xylan 1,4-beta-xylosidase activity"/>
    <property type="evidence" value="ECO:0007669"/>
    <property type="project" value="InterPro"/>
</dbReference>
<dbReference type="RefSeq" id="WP_117393399.1">
    <property type="nucleotide sequence ID" value="NZ_QWDC01000003.1"/>
</dbReference>